<comment type="caution">
    <text evidence="1">The sequence shown here is derived from an EMBL/GenBank/DDBJ whole genome shotgun (WGS) entry which is preliminary data.</text>
</comment>
<reference evidence="1 2" key="1">
    <citation type="journal article" date="2014" name="Agronomy (Basel)">
        <title>A Draft Genome Sequence for Ensete ventricosum, the Drought-Tolerant Tree Against Hunger.</title>
        <authorList>
            <person name="Harrison J."/>
            <person name="Moore K.A."/>
            <person name="Paszkiewicz K."/>
            <person name="Jones T."/>
            <person name="Grant M."/>
            <person name="Ambacheew D."/>
            <person name="Muzemil S."/>
            <person name="Studholme D.J."/>
        </authorList>
    </citation>
    <scope>NUCLEOTIDE SEQUENCE [LARGE SCALE GENOMIC DNA]</scope>
</reference>
<name>A0A426Y3K2_ENSVE</name>
<dbReference type="AlphaFoldDB" id="A0A426Y3K2"/>
<proteinExistence type="predicted"/>
<gene>
    <name evidence="1" type="ORF">B296_00014371</name>
</gene>
<evidence type="ECO:0000313" key="2">
    <source>
        <dbReference type="Proteomes" id="UP000287651"/>
    </source>
</evidence>
<accession>A0A426Y3K2</accession>
<dbReference type="Proteomes" id="UP000287651">
    <property type="component" value="Unassembled WGS sequence"/>
</dbReference>
<organism evidence="1 2">
    <name type="scientific">Ensete ventricosum</name>
    <name type="common">Abyssinian banana</name>
    <name type="synonym">Musa ensete</name>
    <dbReference type="NCBI Taxonomy" id="4639"/>
    <lineage>
        <taxon>Eukaryota</taxon>
        <taxon>Viridiplantae</taxon>
        <taxon>Streptophyta</taxon>
        <taxon>Embryophyta</taxon>
        <taxon>Tracheophyta</taxon>
        <taxon>Spermatophyta</taxon>
        <taxon>Magnoliopsida</taxon>
        <taxon>Liliopsida</taxon>
        <taxon>Zingiberales</taxon>
        <taxon>Musaceae</taxon>
        <taxon>Ensete</taxon>
    </lineage>
</organism>
<sequence length="104" mass="10703">MMALYAEGSATTTNDTNNVFDLGSSPTVIGRTVVPAGATESPVNPVSIVLNLVYEVVALLGVVTIVAVEAAVSSFVSAPDLCSDWVRGSEESLVSNLKKDLSSS</sequence>
<dbReference type="EMBL" id="AMZH03015396">
    <property type="protein sequence ID" value="RRT46121.1"/>
    <property type="molecule type" value="Genomic_DNA"/>
</dbReference>
<protein>
    <submittedName>
        <fullName evidence="1">Uncharacterized protein</fullName>
    </submittedName>
</protein>
<evidence type="ECO:0000313" key="1">
    <source>
        <dbReference type="EMBL" id="RRT46121.1"/>
    </source>
</evidence>